<protein>
    <submittedName>
        <fullName evidence="3">Uncharacterized protein</fullName>
    </submittedName>
</protein>
<evidence type="ECO:0000313" key="3">
    <source>
        <dbReference type="EMBL" id="CAI5455802.1"/>
    </source>
</evidence>
<comment type="caution">
    <text evidence="3">The sequence shown here is derived from an EMBL/GenBank/DDBJ whole genome shotgun (WGS) entry which is preliminary data.</text>
</comment>
<feature type="signal peptide" evidence="2">
    <location>
        <begin position="1"/>
        <end position="17"/>
    </location>
</feature>
<name>A0A9P1NBV7_9PELO</name>
<evidence type="ECO:0000256" key="2">
    <source>
        <dbReference type="SAM" id="SignalP"/>
    </source>
</evidence>
<organism evidence="3 4">
    <name type="scientific">Caenorhabditis angaria</name>
    <dbReference type="NCBI Taxonomy" id="860376"/>
    <lineage>
        <taxon>Eukaryota</taxon>
        <taxon>Metazoa</taxon>
        <taxon>Ecdysozoa</taxon>
        <taxon>Nematoda</taxon>
        <taxon>Chromadorea</taxon>
        <taxon>Rhabditida</taxon>
        <taxon>Rhabditina</taxon>
        <taxon>Rhabditomorpha</taxon>
        <taxon>Rhabditoidea</taxon>
        <taxon>Rhabditidae</taxon>
        <taxon>Peloderinae</taxon>
        <taxon>Caenorhabditis</taxon>
    </lineage>
</organism>
<accession>A0A9P1NBV7</accession>
<dbReference type="EMBL" id="CANHGI010000006">
    <property type="protein sequence ID" value="CAI5455802.1"/>
    <property type="molecule type" value="Genomic_DNA"/>
</dbReference>
<keyword evidence="2" id="KW-0732">Signal</keyword>
<proteinExistence type="predicted"/>
<dbReference type="Proteomes" id="UP001152747">
    <property type="component" value="Unassembled WGS sequence"/>
</dbReference>
<sequence length="152" mass="16167">MKSSLIILLVALATINGLPFPDLPSHFPEFEISDYPSQIPGLQIPSGIPTGENHNEAADSEDSEENSQSNGNSKVNLNIHMNGGSGSRAGEGSSNSVVVNFNFNENKQEKEESTEIVEPEFTALTGSPVFSANIPSLPGIPALGGYEHYPLQ</sequence>
<feature type="chain" id="PRO_5040267133" evidence="2">
    <location>
        <begin position="18"/>
        <end position="152"/>
    </location>
</feature>
<dbReference type="AlphaFoldDB" id="A0A9P1NBV7"/>
<keyword evidence="4" id="KW-1185">Reference proteome</keyword>
<reference evidence="3" key="1">
    <citation type="submission" date="2022-11" db="EMBL/GenBank/DDBJ databases">
        <authorList>
            <person name="Kikuchi T."/>
        </authorList>
    </citation>
    <scope>NUCLEOTIDE SEQUENCE</scope>
    <source>
        <strain evidence="3">PS1010</strain>
    </source>
</reference>
<evidence type="ECO:0000256" key="1">
    <source>
        <dbReference type="SAM" id="MobiDB-lite"/>
    </source>
</evidence>
<gene>
    <name evidence="3" type="ORF">CAMP_LOCUS18439</name>
</gene>
<feature type="region of interest" description="Disordered" evidence="1">
    <location>
        <begin position="34"/>
        <end position="95"/>
    </location>
</feature>
<evidence type="ECO:0000313" key="4">
    <source>
        <dbReference type="Proteomes" id="UP001152747"/>
    </source>
</evidence>